<comment type="caution">
    <text evidence="3">The sequence shown here is derived from an EMBL/GenBank/DDBJ whole genome shotgun (WGS) entry which is preliminary data.</text>
</comment>
<dbReference type="PANTHER" id="PTHR35174:SF3">
    <property type="entry name" value="BLL7171 PROTEIN"/>
    <property type="match status" value="1"/>
</dbReference>
<reference evidence="4" key="1">
    <citation type="journal article" date="2019" name="Int. J. Syst. Evol. Microbiol.">
        <title>The Global Catalogue of Microorganisms (GCM) 10K type strain sequencing project: providing services to taxonomists for standard genome sequencing and annotation.</title>
        <authorList>
            <consortium name="The Broad Institute Genomics Platform"/>
            <consortium name="The Broad Institute Genome Sequencing Center for Infectious Disease"/>
            <person name="Wu L."/>
            <person name="Ma J."/>
        </authorList>
    </citation>
    <scope>NUCLEOTIDE SEQUENCE [LARGE SCALE GENOMIC DNA]</scope>
    <source>
        <strain evidence="4">CGMCC 4.7289</strain>
    </source>
</reference>
<gene>
    <name evidence="3" type="ORF">ACFOZ4_28415</name>
</gene>
<evidence type="ECO:0000259" key="2">
    <source>
        <dbReference type="Pfam" id="PF03795"/>
    </source>
</evidence>
<sequence>MKYLLIITMNPTVFETLSEADREAVFAGHDALIKELNETGEMVGFAALADPSATKTVRVRDGVPAVTDGPYVEAKEFLAGYYMVDCESTERAVELAAKIPDATFNAIEVRPLMEPGGLEM</sequence>
<dbReference type="PANTHER" id="PTHR35174">
    <property type="entry name" value="BLL7171 PROTEIN-RELATED"/>
    <property type="match status" value="1"/>
</dbReference>
<comment type="similarity">
    <text evidence="1">Belongs to the YciI family.</text>
</comment>
<dbReference type="InterPro" id="IPR011008">
    <property type="entry name" value="Dimeric_a/b-barrel"/>
</dbReference>
<dbReference type="Proteomes" id="UP001595816">
    <property type="component" value="Unassembled WGS sequence"/>
</dbReference>
<dbReference type="EMBL" id="JBHSAY010000015">
    <property type="protein sequence ID" value="MFC4134552.1"/>
    <property type="molecule type" value="Genomic_DNA"/>
</dbReference>
<evidence type="ECO:0000313" key="3">
    <source>
        <dbReference type="EMBL" id="MFC4134552.1"/>
    </source>
</evidence>
<organism evidence="3 4">
    <name type="scientific">Hamadaea flava</name>
    <dbReference type="NCBI Taxonomy" id="1742688"/>
    <lineage>
        <taxon>Bacteria</taxon>
        <taxon>Bacillati</taxon>
        <taxon>Actinomycetota</taxon>
        <taxon>Actinomycetes</taxon>
        <taxon>Micromonosporales</taxon>
        <taxon>Micromonosporaceae</taxon>
        <taxon>Hamadaea</taxon>
    </lineage>
</organism>
<dbReference type="RefSeq" id="WP_253761299.1">
    <property type="nucleotide sequence ID" value="NZ_JAMZDZ010000001.1"/>
</dbReference>
<name>A0ABV8LU08_9ACTN</name>
<accession>A0ABV8LU08</accession>
<evidence type="ECO:0000256" key="1">
    <source>
        <dbReference type="ARBA" id="ARBA00007689"/>
    </source>
</evidence>
<proteinExistence type="inferred from homology"/>
<keyword evidence="4" id="KW-1185">Reference proteome</keyword>
<dbReference type="InterPro" id="IPR005545">
    <property type="entry name" value="YCII"/>
</dbReference>
<dbReference type="Pfam" id="PF03795">
    <property type="entry name" value="YCII"/>
    <property type="match status" value="1"/>
</dbReference>
<protein>
    <submittedName>
        <fullName evidence="3">YciI family protein</fullName>
    </submittedName>
</protein>
<evidence type="ECO:0000313" key="4">
    <source>
        <dbReference type="Proteomes" id="UP001595816"/>
    </source>
</evidence>
<feature type="domain" description="YCII-related" evidence="2">
    <location>
        <begin position="1"/>
        <end position="114"/>
    </location>
</feature>
<dbReference type="Gene3D" id="3.30.70.1060">
    <property type="entry name" value="Dimeric alpha+beta barrel"/>
    <property type="match status" value="1"/>
</dbReference>
<dbReference type="SUPFAM" id="SSF54909">
    <property type="entry name" value="Dimeric alpha+beta barrel"/>
    <property type="match status" value="1"/>
</dbReference>